<name>A0ABD0TT36_DENTH</name>
<dbReference type="AlphaFoldDB" id="A0ABD0TT36"/>
<reference evidence="2 3" key="1">
    <citation type="journal article" date="2024" name="Plant Biotechnol. J.">
        <title>Dendrobium thyrsiflorum genome and its molecular insights into genes involved in important horticultural traits.</title>
        <authorList>
            <person name="Chen B."/>
            <person name="Wang J.Y."/>
            <person name="Zheng P.J."/>
            <person name="Li K.L."/>
            <person name="Liang Y.M."/>
            <person name="Chen X.F."/>
            <person name="Zhang C."/>
            <person name="Zhao X."/>
            <person name="He X."/>
            <person name="Zhang G.Q."/>
            <person name="Liu Z.J."/>
            <person name="Xu Q."/>
        </authorList>
    </citation>
    <scope>NUCLEOTIDE SEQUENCE [LARGE SCALE GENOMIC DNA]</scope>
    <source>
        <strain evidence="2">GZMU011</strain>
    </source>
</reference>
<dbReference type="EMBL" id="JANQDX010000094">
    <property type="protein sequence ID" value="KAL0902847.1"/>
    <property type="molecule type" value="Genomic_DNA"/>
</dbReference>
<organism evidence="2 3">
    <name type="scientific">Dendrobium thyrsiflorum</name>
    <name type="common">Pinecone-like raceme dendrobium</name>
    <name type="synonym">Orchid</name>
    <dbReference type="NCBI Taxonomy" id="117978"/>
    <lineage>
        <taxon>Eukaryota</taxon>
        <taxon>Viridiplantae</taxon>
        <taxon>Streptophyta</taxon>
        <taxon>Embryophyta</taxon>
        <taxon>Tracheophyta</taxon>
        <taxon>Spermatophyta</taxon>
        <taxon>Magnoliopsida</taxon>
        <taxon>Liliopsida</taxon>
        <taxon>Asparagales</taxon>
        <taxon>Orchidaceae</taxon>
        <taxon>Epidendroideae</taxon>
        <taxon>Malaxideae</taxon>
        <taxon>Dendrobiinae</taxon>
        <taxon>Dendrobium</taxon>
    </lineage>
</organism>
<dbReference type="Proteomes" id="UP001552299">
    <property type="component" value="Unassembled WGS sequence"/>
</dbReference>
<keyword evidence="3" id="KW-1185">Reference proteome</keyword>
<evidence type="ECO:0000256" key="1">
    <source>
        <dbReference type="SAM" id="MobiDB-lite"/>
    </source>
</evidence>
<gene>
    <name evidence="2" type="ORF">M5K25_028478</name>
</gene>
<comment type="caution">
    <text evidence="2">The sequence shown here is derived from an EMBL/GenBank/DDBJ whole genome shotgun (WGS) entry which is preliminary data.</text>
</comment>
<sequence>MADPEIDHGFLYDEQGRVDILNSPFFDVHFSDEDVTANEYIDRILYQLTLAIEEHIHPEHWEIIGRRPPPPMPATFPPTGILSVFLLVAMRASKSFAQIPSSLRNRTILPHAFLRPKSKPKGGGGREWRRARRESGSGDDFPARKLTLIEEDDEGSLKEIKLISDGDEKTIYLPSSRLSRREEYYPKCFLAVPYPYPTLSAF</sequence>
<evidence type="ECO:0000313" key="3">
    <source>
        <dbReference type="Proteomes" id="UP001552299"/>
    </source>
</evidence>
<evidence type="ECO:0000313" key="2">
    <source>
        <dbReference type="EMBL" id="KAL0902847.1"/>
    </source>
</evidence>
<feature type="compositionally biased region" description="Basic and acidic residues" evidence="1">
    <location>
        <begin position="124"/>
        <end position="136"/>
    </location>
</feature>
<proteinExistence type="predicted"/>
<protein>
    <submittedName>
        <fullName evidence="2">Uncharacterized protein</fullName>
    </submittedName>
</protein>
<accession>A0ABD0TT36</accession>
<feature type="region of interest" description="Disordered" evidence="1">
    <location>
        <begin position="114"/>
        <end position="143"/>
    </location>
</feature>